<organism evidence="1 2">
    <name type="scientific">Ginsengibacter hankyongi</name>
    <dbReference type="NCBI Taxonomy" id="2607284"/>
    <lineage>
        <taxon>Bacteria</taxon>
        <taxon>Pseudomonadati</taxon>
        <taxon>Bacteroidota</taxon>
        <taxon>Chitinophagia</taxon>
        <taxon>Chitinophagales</taxon>
        <taxon>Chitinophagaceae</taxon>
        <taxon>Ginsengibacter</taxon>
    </lineage>
</organism>
<keyword evidence="2" id="KW-1185">Reference proteome</keyword>
<sequence>MAQFIKVKQKDDVELLINTSIIETIFPDTTVSRCRSIINFKREAAKKSFYVQQTVEEIWKMILL</sequence>
<name>A0A5J5IGJ6_9BACT</name>
<dbReference type="EMBL" id="VYQF01000002">
    <property type="protein sequence ID" value="KAA9039400.1"/>
    <property type="molecule type" value="Genomic_DNA"/>
</dbReference>
<comment type="caution">
    <text evidence="1">The sequence shown here is derived from an EMBL/GenBank/DDBJ whole genome shotgun (WGS) entry which is preliminary data.</text>
</comment>
<protein>
    <submittedName>
        <fullName evidence="1">Uncharacterized protein</fullName>
    </submittedName>
</protein>
<evidence type="ECO:0000313" key="1">
    <source>
        <dbReference type="EMBL" id="KAA9039400.1"/>
    </source>
</evidence>
<gene>
    <name evidence="1" type="ORF">FW778_11275</name>
</gene>
<dbReference type="AlphaFoldDB" id="A0A5J5IGJ6"/>
<evidence type="ECO:0000313" key="2">
    <source>
        <dbReference type="Proteomes" id="UP000326903"/>
    </source>
</evidence>
<accession>A0A5J5IGJ6</accession>
<dbReference type="Proteomes" id="UP000326903">
    <property type="component" value="Unassembled WGS sequence"/>
</dbReference>
<proteinExistence type="predicted"/>
<reference evidence="1 2" key="1">
    <citation type="submission" date="2019-09" db="EMBL/GenBank/DDBJ databases">
        <title>Draft genome sequence of Ginsengibacter sp. BR5-29.</title>
        <authorList>
            <person name="Im W.-T."/>
        </authorList>
    </citation>
    <scope>NUCLEOTIDE SEQUENCE [LARGE SCALE GENOMIC DNA]</scope>
    <source>
        <strain evidence="1 2">BR5-29</strain>
    </source>
</reference>
<dbReference type="RefSeq" id="WP_150414811.1">
    <property type="nucleotide sequence ID" value="NZ_VYQF01000002.1"/>
</dbReference>